<organism evidence="2 3">
    <name type="scientific">Hibiscus sabdariffa</name>
    <name type="common">roselle</name>
    <dbReference type="NCBI Taxonomy" id="183260"/>
    <lineage>
        <taxon>Eukaryota</taxon>
        <taxon>Viridiplantae</taxon>
        <taxon>Streptophyta</taxon>
        <taxon>Embryophyta</taxon>
        <taxon>Tracheophyta</taxon>
        <taxon>Spermatophyta</taxon>
        <taxon>Magnoliopsida</taxon>
        <taxon>eudicotyledons</taxon>
        <taxon>Gunneridae</taxon>
        <taxon>Pentapetalae</taxon>
        <taxon>rosids</taxon>
        <taxon>malvids</taxon>
        <taxon>Malvales</taxon>
        <taxon>Malvaceae</taxon>
        <taxon>Malvoideae</taxon>
        <taxon>Hibiscus</taxon>
    </lineage>
</organism>
<accession>A0ABR2DC04</accession>
<comment type="caution">
    <text evidence="2">The sequence shown here is derived from an EMBL/GenBank/DDBJ whole genome shotgun (WGS) entry which is preliminary data.</text>
</comment>
<evidence type="ECO:0000313" key="2">
    <source>
        <dbReference type="EMBL" id="KAK8534729.1"/>
    </source>
</evidence>
<evidence type="ECO:0000313" key="3">
    <source>
        <dbReference type="Proteomes" id="UP001472677"/>
    </source>
</evidence>
<feature type="compositionally biased region" description="Polar residues" evidence="1">
    <location>
        <begin position="65"/>
        <end position="80"/>
    </location>
</feature>
<dbReference type="EMBL" id="JBBPBM010000031">
    <property type="protein sequence ID" value="KAK8534729.1"/>
    <property type="molecule type" value="Genomic_DNA"/>
</dbReference>
<dbReference type="Proteomes" id="UP001472677">
    <property type="component" value="Unassembled WGS sequence"/>
</dbReference>
<gene>
    <name evidence="2" type="ORF">V6N12_057373</name>
</gene>
<proteinExistence type="predicted"/>
<evidence type="ECO:0000256" key="1">
    <source>
        <dbReference type="SAM" id="MobiDB-lite"/>
    </source>
</evidence>
<keyword evidence="3" id="KW-1185">Reference proteome</keyword>
<protein>
    <submittedName>
        <fullName evidence="2">Uncharacterized protein</fullName>
    </submittedName>
</protein>
<reference evidence="2 3" key="1">
    <citation type="journal article" date="2024" name="G3 (Bethesda)">
        <title>Genome assembly of Hibiscus sabdariffa L. provides insights into metabolisms of medicinal natural products.</title>
        <authorList>
            <person name="Kim T."/>
        </authorList>
    </citation>
    <scope>NUCLEOTIDE SEQUENCE [LARGE SCALE GENOMIC DNA]</scope>
    <source>
        <strain evidence="2">TK-2024</strain>
        <tissue evidence="2">Old leaves</tissue>
    </source>
</reference>
<feature type="region of interest" description="Disordered" evidence="1">
    <location>
        <begin position="59"/>
        <end position="85"/>
    </location>
</feature>
<name>A0ABR2DC04_9ROSI</name>
<sequence length="123" mass="12852">MVVDSLGEGVKKGGLTSDGVIQGSCFDILASVQEDVDHSGFHKAPSRPTQGVQTSFVPSTLAKGKSSQQPRAESSKSATLVGSVEPDNPLIPIVLGTKVMDEDLVVTKVAQHSVEGDTYKSVE</sequence>